<dbReference type="PANTHER" id="PTHR18063:SF6">
    <property type="entry name" value="UBIQUITIN CARBOXYL-TERMINAL HYDROLASE"/>
    <property type="match status" value="1"/>
</dbReference>
<keyword evidence="2" id="KW-0788">Thiol protease</keyword>
<feature type="compositionally biased region" description="Basic and acidic residues" evidence="3">
    <location>
        <begin position="58"/>
        <end position="72"/>
    </location>
</feature>
<keyword evidence="2" id="KW-0833">Ubl conjugation pathway</keyword>
<dbReference type="GO" id="GO:0006508">
    <property type="term" value="P:proteolysis"/>
    <property type="evidence" value="ECO:0007669"/>
    <property type="project" value="UniProtKB-KW"/>
</dbReference>
<name>A0A553NZ10_TIGCA</name>
<dbReference type="GO" id="GO:0004843">
    <property type="term" value="F:cysteine-type deubiquitinase activity"/>
    <property type="evidence" value="ECO:0007669"/>
    <property type="project" value="UniProtKB-UniRule"/>
</dbReference>
<gene>
    <name evidence="5" type="ORF">TCAL_11084</name>
</gene>
<dbReference type="OrthoDB" id="10261212at2759"/>
<dbReference type="InterPro" id="IPR007518">
    <property type="entry name" value="MINDY"/>
</dbReference>
<accession>A0A553NZ10</accession>
<evidence type="ECO:0000313" key="5">
    <source>
        <dbReference type="EMBL" id="TRY70664.1"/>
    </source>
</evidence>
<feature type="compositionally biased region" description="Polar residues" evidence="3">
    <location>
        <begin position="73"/>
        <end position="91"/>
    </location>
</feature>
<dbReference type="Pfam" id="PF04424">
    <property type="entry name" value="MINDY_DUB"/>
    <property type="match status" value="1"/>
</dbReference>
<dbReference type="GO" id="GO:0016807">
    <property type="term" value="F:cysteine-type carboxypeptidase activity"/>
    <property type="evidence" value="ECO:0007669"/>
    <property type="project" value="TreeGrafter"/>
</dbReference>
<evidence type="ECO:0000259" key="4">
    <source>
        <dbReference type="Pfam" id="PF04424"/>
    </source>
</evidence>
<keyword evidence="2" id="KW-0645">Protease</keyword>
<comment type="catalytic activity">
    <reaction evidence="2">
        <text>Thiol-dependent hydrolysis of ester, thioester, amide, peptide and isopeptide bonds formed by the C-terminal Gly of ubiquitin (a 76-residue protein attached to proteins as an intracellular targeting signal).</text>
        <dbReference type="EC" id="3.4.19.12"/>
    </reaction>
</comment>
<dbReference type="EMBL" id="VCGU01000009">
    <property type="protein sequence ID" value="TRY70664.1"/>
    <property type="molecule type" value="Genomic_DNA"/>
</dbReference>
<feature type="region of interest" description="Disordered" evidence="3">
    <location>
        <begin position="409"/>
        <end position="512"/>
    </location>
</feature>
<dbReference type="GO" id="GO:0071108">
    <property type="term" value="P:protein K48-linked deubiquitination"/>
    <property type="evidence" value="ECO:0007669"/>
    <property type="project" value="TreeGrafter"/>
</dbReference>
<feature type="region of interest" description="Disordered" evidence="3">
    <location>
        <begin position="1"/>
        <end position="118"/>
    </location>
</feature>
<dbReference type="STRING" id="6832.A0A553NZ10"/>
<feature type="domain" description="MINDY deubiquitinase" evidence="4">
    <location>
        <begin position="127"/>
        <end position="378"/>
    </location>
</feature>
<proteinExistence type="inferred from homology"/>
<protein>
    <recommendedName>
        <fullName evidence="2">Ubiquitin carboxyl-terminal hydrolase</fullName>
        <ecNumber evidence="2">3.4.19.12</ecNumber>
    </recommendedName>
</protein>
<comment type="similarity">
    <text evidence="1 2">Belongs to the MINDY deubiquitinase family. FAM63 subfamily.</text>
</comment>
<comment type="function">
    <text evidence="2">Hydrolase that can specifically remove 'Lys-48'-linked conjugated ubiquitin from proteins. Has exodeubiquitinase activity and has a preference for long polyubiquitin chains. May play a regulatory role at the level of protein turnover.</text>
</comment>
<organism evidence="5 6">
    <name type="scientific">Tigriopus californicus</name>
    <name type="common">Marine copepod</name>
    <dbReference type="NCBI Taxonomy" id="6832"/>
    <lineage>
        <taxon>Eukaryota</taxon>
        <taxon>Metazoa</taxon>
        <taxon>Ecdysozoa</taxon>
        <taxon>Arthropoda</taxon>
        <taxon>Crustacea</taxon>
        <taxon>Multicrustacea</taxon>
        <taxon>Hexanauplia</taxon>
        <taxon>Copepoda</taxon>
        <taxon>Harpacticoida</taxon>
        <taxon>Harpacticidae</taxon>
        <taxon>Tigriopus</taxon>
    </lineage>
</organism>
<evidence type="ECO:0000256" key="1">
    <source>
        <dbReference type="ARBA" id="ARBA00006616"/>
    </source>
</evidence>
<dbReference type="GO" id="GO:0005829">
    <property type="term" value="C:cytosol"/>
    <property type="evidence" value="ECO:0007669"/>
    <property type="project" value="TreeGrafter"/>
</dbReference>
<dbReference type="AlphaFoldDB" id="A0A553NZ10"/>
<dbReference type="GO" id="GO:1990380">
    <property type="term" value="F:K48-linked deubiquitinase activity"/>
    <property type="evidence" value="ECO:0007669"/>
    <property type="project" value="UniProtKB-UniRule"/>
</dbReference>
<feature type="compositionally biased region" description="Low complexity" evidence="3">
    <location>
        <begin position="456"/>
        <end position="466"/>
    </location>
</feature>
<dbReference type="PANTHER" id="PTHR18063">
    <property type="entry name" value="NF-E2 INDUCIBLE PROTEIN"/>
    <property type="match status" value="1"/>
</dbReference>
<dbReference type="InterPro" id="IPR033979">
    <property type="entry name" value="MINDY_domain"/>
</dbReference>
<keyword evidence="6" id="KW-1185">Reference proteome</keyword>
<comment type="caution">
    <text evidence="5">The sequence shown here is derived from an EMBL/GenBank/DDBJ whole genome shotgun (WGS) entry which is preliminary data.</text>
</comment>
<dbReference type="GO" id="GO:0140934">
    <property type="term" value="F:histone deubiquitinase activity"/>
    <property type="evidence" value="ECO:0007669"/>
    <property type="project" value="UniProtKB-UniRule"/>
</dbReference>
<dbReference type="OMA" id="GVEMSIF"/>
<evidence type="ECO:0000256" key="2">
    <source>
        <dbReference type="RuleBase" id="RU367139"/>
    </source>
</evidence>
<reference evidence="5 6" key="1">
    <citation type="journal article" date="2018" name="Nat. Ecol. Evol.">
        <title>Genomic signatures of mitonuclear coevolution across populations of Tigriopus californicus.</title>
        <authorList>
            <person name="Barreto F.S."/>
            <person name="Watson E.T."/>
            <person name="Lima T.G."/>
            <person name="Willett C.S."/>
            <person name="Edmands S."/>
            <person name="Li W."/>
            <person name="Burton R.S."/>
        </authorList>
    </citation>
    <scope>NUCLEOTIDE SEQUENCE [LARGE SCALE GENOMIC DNA]</scope>
    <source>
        <strain evidence="5 6">San Diego</strain>
    </source>
</reference>
<evidence type="ECO:0000256" key="3">
    <source>
        <dbReference type="SAM" id="MobiDB-lite"/>
    </source>
</evidence>
<dbReference type="EC" id="3.4.19.12" evidence="2"/>
<evidence type="ECO:0000313" key="6">
    <source>
        <dbReference type="Proteomes" id="UP000318571"/>
    </source>
</evidence>
<dbReference type="Proteomes" id="UP000318571">
    <property type="component" value="Chromosome 9"/>
</dbReference>
<dbReference type="GO" id="GO:0071944">
    <property type="term" value="C:cell periphery"/>
    <property type="evidence" value="ECO:0007669"/>
    <property type="project" value="TreeGrafter"/>
</dbReference>
<keyword evidence="2" id="KW-0378">Hydrolase</keyword>
<feature type="compositionally biased region" description="Low complexity" evidence="3">
    <location>
        <begin position="481"/>
        <end position="505"/>
    </location>
</feature>
<dbReference type="GO" id="GO:0036435">
    <property type="term" value="F:K48-linked polyubiquitin modification-dependent protein binding"/>
    <property type="evidence" value="ECO:0007669"/>
    <property type="project" value="UniProtKB-UniRule"/>
</dbReference>
<sequence length="512" mass="56617">MSSSPGDSGVPASPANTDDLPSPMSPMGEPLEVMTVTEPIAKSEAVSGPNPEEQSASIDHHECVPNEVKMDQDVSSQGESKQQDSGRSSLNIEIKEEPDQDPPVQVERPKSPSPASEVTVEATSNPFYYVKWITFSGTRCPIITQEENGPCPLLSLMNLLLLRGKTSLPDGCEVISSDELVEKLAEILLESMPKSVNDDERLNYEQNINDGIALLPSIVKGLFVNIRFSGVTQFEYTDSLVIFDLLNVPLYHGWVVDPQSKLLAQAVGNLSYNELTTKTITDMSSDDEEKVRMALLTREFLEESALQLTFHGLCELNEKMRDGELAIMFRNNHFSTLYKQKGELFELMSDQGFLKEPSVVWQTLSTIDGDCQFVDHSFKSVPPKEPVTCDIRTKEQQIDQDHLLAMTLAEEDKNRSREANNQTTDSKAEWSQLPPPGSVSDEELALRLQEEEREAALAAEQQHQRQSGGGGGRRHPHQHQRSQSQPSASQASGSSSQTRSSQGQSKKLCVIS</sequence>